<comment type="caution">
    <text evidence="2">The sequence shown here is derived from an EMBL/GenBank/DDBJ whole genome shotgun (WGS) entry which is preliminary data.</text>
</comment>
<dbReference type="SMART" id="SM00858">
    <property type="entry name" value="SAF"/>
    <property type="match status" value="1"/>
</dbReference>
<dbReference type="SUPFAM" id="SSF51569">
    <property type="entry name" value="Aldolase"/>
    <property type="match status" value="1"/>
</dbReference>
<dbReference type="PROSITE" id="PS50844">
    <property type="entry name" value="AFP_LIKE"/>
    <property type="match status" value="1"/>
</dbReference>
<protein>
    <recommendedName>
        <fullName evidence="1">AFP-like domain-containing protein</fullName>
    </recommendedName>
</protein>
<dbReference type="GO" id="GO:0016051">
    <property type="term" value="P:carbohydrate biosynthetic process"/>
    <property type="evidence" value="ECO:0007669"/>
    <property type="project" value="InterPro"/>
</dbReference>
<dbReference type="EMBL" id="DSXI01000291">
    <property type="protein sequence ID" value="HGS05067.1"/>
    <property type="molecule type" value="Genomic_DNA"/>
</dbReference>
<dbReference type="GO" id="GO:0047444">
    <property type="term" value="F:N-acylneuraminate-9-phosphate synthase activity"/>
    <property type="evidence" value="ECO:0007669"/>
    <property type="project" value="TreeGrafter"/>
</dbReference>
<dbReference type="InterPro" id="IPR013974">
    <property type="entry name" value="SAF"/>
</dbReference>
<evidence type="ECO:0000259" key="1">
    <source>
        <dbReference type="PROSITE" id="PS50844"/>
    </source>
</evidence>
<dbReference type="Pfam" id="PF08666">
    <property type="entry name" value="SAF"/>
    <property type="match status" value="1"/>
</dbReference>
<dbReference type="InterPro" id="IPR057736">
    <property type="entry name" value="SAF_PseI/NeuA/NeuB"/>
</dbReference>
<sequence length="365" mass="40731">MAAPALCSLKGKREPPLMIPDIKISGKIIGSGQPLFIIAEIGVTCNYDLAITKDLILAVKAAGGDAVKFIFWFPDEIMSDRSITYTYQTVNGPVTENMYEMLSKLRFTPDQWQEVQEFCQKQGIIMFATVNSPGGVALARFLGLEAIKLSSWDYNYLPLFPQVASLGKPVFMDLGPVRLWELARVLDRLRAGGVRDLVLLHCSHSDNMAEINLRTIPYLQQTLHTWMGFSAEGREDDLDLMAVALGAVVVEKRLTLSRNLPGHHHLIAKEPGEFAAYVARLRRLQEALGTCTLKPSAADLKERRRWFRHLVAASDIPRGTLLTPELLACKRPEAGISPEFLDLFVGRVTTRNLRADEALTWQDVT</sequence>
<dbReference type="Pfam" id="PF03102">
    <property type="entry name" value="NeuB"/>
    <property type="match status" value="1"/>
</dbReference>
<dbReference type="Gene3D" id="3.90.1210.10">
    <property type="entry name" value="Antifreeze-like/N-acetylneuraminic acid synthase C-terminal domain"/>
    <property type="match status" value="1"/>
</dbReference>
<dbReference type="SUPFAM" id="SSF51269">
    <property type="entry name" value="AFP III-like domain"/>
    <property type="match status" value="1"/>
</dbReference>
<evidence type="ECO:0000313" key="2">
    <source>
        <dbReference type="EMBL" id="HGS05067.1"/>
    </source>
</evidence>
<accession>A0A7V4G806</accession>
<dbReference type="InterPro" id="IPR006190">
    <property type="entry name" value="SAF_AFP_Neu5Ac"/>
</dbReference>
<name>A0A7V4G806_9BACT</name>
<dbReference type="Gene3D" id="3.20.20.70">
    <property type="entry name" value="Aldolase class I"/>
    <property type="match status" value="1"/>
</dbReference>
<reference evidence="2" key="1">
    <citation type="journal article" date="2020" name="mSystems">
        <title>Genome- and Community-Level Interaction Insights into Carbon Utilization and Element Cycling Functions of Hydrothermarchaeota in Hydrothermal Sediment.</title>
        <authorList>
            <person name="Zhou Z."/>
            <person name="Liu Y."/>
            <person name="Xu W."/>
            <person name="Pan J."/>
            <person name="Luo Z.H."/>
            <person name="Li M."/>
        </authorList>
    </citation>
    <scope>NUCLEOTIDE SEQUENCE [LARGE SCALE GENOMIC DNA]</scope>
    <source>
        <strain evidence="2">SpSt-548</strain>
    </source>
</reference>
<dbReference type="PANTHER" id="PTHR42966">
    <property type="entry name" value="N-ACETYLNEURAMINATE SYNTHASE"/>
    <property type="match status" value="1"/>
</dbReference>
<organism evidence="2">
    <name type="scientific">Desulfobacca acetoxidans</name>
    <dbReference type="NCBI Taxonomy" id="60893"/>
    <lineage>
        <taxon>Bacteria</taxon>
        <taxon>Pseudomonadati</taxon>
        <taxon>Thermodesulfobacteriota</taxon>
        <taxon>Desulfobaccia</taxon>
        <taxon>Desulfobaccales</taxon>
        <taxon>Desulfobaccaceae</taxon>
        <taxon>Desulfobacca</taxon>
    </lineage>
</organism>
<dbReference type="CDD" id="cd11615">
    <property type="entry name" value="SAF_NeuB_like"/>
    <property type="match status" value="1"/>
</dbReference>
<gene>
    <name evidence="2" type="ORF">ENT08_04900</name>
</gene>
<feature type="domain" description="AFP-like" evidence="1">
    <location>
        <begin position="309"/>
        <end position="365"/>
    </location>
</feature>
<dbReference type="PANTHER" id="PTHR42966:SF1">
    <property type="entry name" value="SIALIC ACID SYNTHASE"/>
    <property type="match status" value="1"/>
</dbReference>
<dbReference type="AlphaFoldDB" id="A0A7V4G806"/>
<dbReference type="InterPro" id="IPR013785">
    <property type="entry name" value="Aldolase_TIM"/>
</dbReference>
<dbReference type="InterPro" id="IPR051690">
    <property type="entry name" value="PseI-like"/>
</dbReference>
<dbReference type="InterPro" id="IPR013132">
    <property type="entry name" value="PseI/NeuA/B-like_N"/>
</dbReference>
<proteinExistence type="predicted"/>
<dbReference type="InterPro" id="IPR036732">
    <property type="entry name" value="AFP_Neu5c_C_sf"/>
</dbReference>